<dbReference type="Pfam" id="PF01464">
    <property type="entry name" value="SLT"/>
    <property type="match status" value="1"/>
</dbReference>
<name>A0A1S8BHH2_9PEZI</name>
<feature type="chain" id="PRO_5012865406" description="Transglycosylase SLT domain-containing protein" evidence="1">
    <location>
        <begin position="24"/>
        <end position="172"/>
    </location>
</feature>
<sequence length="172" mass="17375">YPAITSWHPFAALWTASSPLIAAANPSTPTAPTLLRTAILTVSRATSVDARLILATIMQESGGALAVPCTGTGNCGIMQAAPGSGSWPGASVEGMVRDGVQGVAGQWPEGGPGLAYWLGVYGEPWRALRAYNTGSVPDGGDLSATGGVGTASYVVDVANRLVGWDGVTRGSC</sequence>
<protein>
    <recommendedName>
        <fullName evidence="2">Transglycosylase SLT domain-containing protein</fullName>
    </recommendedName>
</protein>
<evidence type="ECO:0000313" key="3">
    <source>
        <dbReference type="EMBL" id="OMP86896.1"/>
    </source>
</evidence>
<evidence type="ECO:0000259" key="2">
    <source>
        <dbReference type="Pfam" id="PF01464"/>
    </source>
</evidence>
<reference evidence="3 4" key="1">
    <citation type="submission" date="2017-01" db="EMBL/GenBank/DDBJ databases">
        <title>Draft genome sequence of Diplodia seriata F98.1, a fungal species involved in grapevine trunk diseases.</title>
        <authorList>
            <person name="Robert-Siegwald G."/>
            <person name="Vallet J."/>
            <person name="Abou-Mansour E."/>
            <person name="Xu J."/>
            <person name="Rey P."/>
            <person name="Bertsch C."/>
            <person name="Rego C."/>
            <person name="Larignon P."/>
            <person name="Fontaine F."/>
            <person name="Lebrun M.-H."/>
        </authorList>
    </citation>
    <scope>NUCLEOTIDE SEQUENCE [LARGE SCALE GENOMIC DNA]</scope>
    <source>
        <strain evidence="3 4">F98.1</strain>
    </source>
</reference>
<proteinExistence type="predicted"/>
<organism evidence="3 4">
    <name type="scientific">Diplodia seriata</name>
    <dbReference type="NCBI Taxonomy" id="420778"/>
    <lineage>
        <taxon>Eukaryota</taxon>
        <taxon>Fungi</taxon>
        <taxon>Dikarya</taxon>
        <taxon>Ascomycota</taxon>
        <taxon>Pezizomycotina</taxon>
        <taxon>Dothideomycetes</taxon>
        <taxon>Dothideomycetes incertae sedis</taxon>
        <taxon>Botryosphaeriales</taxon>
        <taxon>Botryosphaeriaceae</taxon>
        <taxon>Diplodia</taxon>
    </lineage>
</organism>
<accession>A0A1S8BHH2</accession>
<dbReference type="Proteomes" id="UP000190776">
    <property type="component" value="Unassembled WGS sequence"/>
</dbReference>
<dbReference type="EMBL" id="MSZU01000077">
    <property type="protein sequence ID" value="OMP86896.1"/>
    <property type="molecule type" value="Genomic_DNA"/>
</dbReference>
<dbReference type="Gene3D" id="1.10.530.10">
    <property type="match status" value="1"/>
</dbReference>
<dbReference type="OrthoDB" id="1193027at2759"/>
<gene>
    <name evidence="3" type="ORF">BK809_0000571</name>
</gene>
<comment type="caution">
    <text evidence="3">The sequence shown here is derived from an EMBL/GenBank/DDBJ whole genome shotgun (WGS) entry which is preliminary data.</text>
</comment>
<evidence type="ECO:0000256" key="1">
    <source>
        <dbReference type="SAM" id="SignalP"/>
    </source>
</evidence>
<dbReference type="SUPFAM" id="SSF53955">
    <property type="entry name" value="Lysozyme-like"/>
    <property type="match status" value="1"/>
</dbReference>
<evidence type="ECO:0000313" key="4">
    <source>
        <dbReference type="Proteomes" id="UP000190776"/>
    </source>
</evidence>
<feature type="signal peptide" evidence="1">
    <location>
        <begin position="1"/>
        <end position="23"/>
    </location>
</feature>
<dbReference type="InterPro" id="IPR023346">
    <property type="entry name" value="Lysozyme-like_dom_sf"/>
</dbReference>
<keyword evidence="1" id="KW-0732">Signal</keyword>
<feature type="domain" description="Transglycosylase SLT" evidence="2">
    <location>
        <begin position="44"/>
        <end position="138"/>
    </location>
</feature>
<dbReference type="AlphaFoldDB" id="A0A1S8BHH2"/>
<dbReference type="InterPro" id="IPR008258">
    <property type="entry name" value="Transglycosylase_SLT_dom_1"/>
</dbReference>
<feature type="non-terminal residue" evidence="3">
    <location>
        <position position="1"/>
    </location>
</feature>